<dbReference type="Proteomes" id="UP001303160">
    <property type="component" value="Unassembled WGS sequence"/>
</dbReference>
<evidence type="ECO:0000313" key="3">
    <source>
        <dbReference type="Proteomes" id="UP001303160"/>
    </source>
</evidence>
<gene>
    <name evidence="2" type="ORF">QBC40DRAFT_275579</name>
</gene>
<dbReference type="EMBL" id="MU863893">
    <property type="protein sequence ID" value="KAK4202934.1"/>
    <property type="molecule type" value="Genomic_DNA"/>
</dbReference>
<reference evidence="2" key="1">
    <citation type="journal article" date="2023" name="Mol. Phylogenet. Evol.">
        <title>Genome-scale phylogeny and comparative genomics of the fungal order Sordariales.</title>
        <authorList>
            <person name="Hensen N."/>
            <person name="Bonometti L."/>
            <person name="Westerberg I."/>
            <person name="Brannstrom I.O."/>
            <person name="Guillou S."/>
            <person name="Cros-Aarteil S."/>
            <person name="Calhoun S."/>
            <person name="Haridas S."/>
            <person name="Kuo A."/>
            <person name="Mondo S."/>
            <person name="Pangilinan J."/>
            <person name="Riley R."/>
            <person name="LaButti K."/>
            <person name="Andreopoulos B."/>
            <person name="Lipzen A."/>
            <person name="Chen C."/>
            <person name="Yan M."/>
            <person name="Daum C."/>
            <person name="Ng V."/>
            <person name="Clum A."/>
            <person name="Steindorff A."/>
            <person name="Ohm R.A."/>
            <person name="Martin F."/>
            <person name="Silar P."/>
            <person name="Natvig D.O."/>
            <person name="Lalanne C."/>
            <person name="Gautier V."/>
            <person name="Ament-Velasquez S.L."/>
            <person name="Kruys A."/>
            <person name="Hutchinson M.I."/>
            <person name="Powell A.J."/>
            <person name="Barry K."/>
            <person name="Miller A.N."/>
            <person name="Grigoriev I.V."/>
            <person name="Debuchy R."/>
            <person name="Gladieux P."/>
            <person name="Hiltunen Thoren M."/>
            <person name="Johannesson H."/>
        </authorList>
    </citation>
    <scope>NUCLEOTIDE SEQUENCE</scope>
    <source>
        <strain evidence="2">CBS 315.58</strain>
    </source>
</reference>
<sequence length="491" mass="51968">MNSNQPDPVIGVANPSMSFFQKHTRFQSLAGNRAPLNSIAITPFLQTLFTIPAVVSPSPQTAGLVLDGEDKIDPNSPAESSYDTLPSSVPSDTAKSADDECNATETDAVESTDSPVHEQPSEQAAVAAPEYTPAPALVPDSAWIDESLNAPVSPGSILALPNRLPVGDLAVDEDAASVVEHDIAPPVVAASAEPASPTMESPAVDPTWMDSDLLAPVTPASILALPEKTTVAAIQSLEKCAADAVEDATATEIPTPVQTTSSPEKIETRTALVPDNAWMDASLNAPVTPYSLLALPEKNITFVNSPVTAPPPSAPIQTVQVSVPSPEMPQIIDEWIAPVTPLALLALPEKNCTSTVPPLSEPPLIASAFREEPDMPSPWTRTTNIDEDSDCDSAFQSLSAFTNVTEPSFSTGGPRCKLDYIEDEAWEDDFVASGTPPDPVYTKLLCDATFLVPQGKRLEQEELTKLSGRAGWEARRLMYASKGLVLKLSST</sequence>
<evidence type="ECO:0000256" key="1">
    <source>
        <dbReference type="SAM" id="MobiDB-lite"/>
    </source>
</evidence>
<protein>
    <submittedName>
        <fullName evidence="2">Uncharacterized protein</fullName>
    </submittedName>
</protein>
<comment type="caution">
    <text evidence="2">The sequence shown here is derived from an EMBL/GenBank/DDBJ whole genome shotgun (WGS) entry which is preliminary data.</text>
</comment>
<name>A0AAN6XLJ6_9PEZI</name>
<accession>A0AAN6XLJ6</accession>
<reference evidence="2" key="2">
    <citation type="submission" date="2023-05" db="EMBL/GenBank/DDBJ databases">
        <authorList>
            <consortium name="Lawrence Berkeley National Laboratory"/>
            <person name="Steindorff A."/>
            <person name="Hensen N."/>
            <person name="Bonometti L."/>
            <person name="Westerberg I."/>
            <person name="Brannstrom I.O."/>
            <person name="Guillou S."/>
            <person name="Cros-Aarteil S."/>
            <person name="Calhoun S."/>
            <person name="Haridas S."/>
            <person name="Kuo A."/>
            <person name="Mondo S."/>
            <person name="Pangilinan J."/>
            <person name="Riley R."/>
            <person name="Labutti K."/>
            <person name="Andreopoulos B."/>
            <person name="Lipzen A."/>
            <person name="Chen C."/>
            <person name="Yanf M."/>
            <person name="Daum C."/>
            <person name="Ng V."/>
            <person name="Clum A."/>
            <person name="Ohm R."/>
            <person name="Martin F."/>
            <person name="Silar P."/>
            <person name="Natvig D."/>
            <person name="Lalanne C."/>
            <person name="Gautier V."/>
            <person name="Ament-Velasquez S.L."/>
            <person name="Kruys A."/>
            <person name="Hutchinson M.I."/>
            <person name="Powell A.J."/>
            <person name="Barry K."/>
            <person name="Miller A.N."/>
            <person name="Grigoriev I.V."/>
            <person name="Debuchy R."/>
            <person name="Gladieux P."/>
            <person name="Thoren M.H."/>
            <person name="Johannesson H."/>
        </authorList>
    </citation>
    <scope>NUCLEOTIDE SEQUENCE</scope>
    <source>
        <strain evidence="2">CBS 315.58</strain>
    </source>
</reference>
<keyword evidence="3" id="KW-1185">Reference proteome</keyword>
<proteinExistence type="predicted"/>
<feature type="region of interest" description="Disordered" evidence="1">
    <location>
        <begin position="65"/>
        <end position="126"/>
    </location>
</feature>
<dbReference type="AlphaFoldDB" id="A0AAN6XLJ6"/>
<feature type="compositionally biased region" description="Polar residues" evidence="1">
    <location>
        <begin position="77"/>
        <end position="94"/>
    </location>
</feature>
<evidence type="ECO:0000313" key="2">
    <source>
        <dbReference type="EMBL" id="KAK4202934.1"/>
    </source>
</evidence>
<organism evidence="2 3">
    <name type="scientific">Triangularia verruculosa</name>
    <dbReference type="NCBI Taxonomy" id="2587418"/>
    <lineage>
        <taxon>Eukaryota</taxon>
        <taxon>Fungi</taxon>
        <taxon>Dikarya</taxon>
        <taxon>Ascomycota</taxon>
        <taxon>Pezizomycotina</taxon>
        <taxon>Sordariomycetes</taxon>
        <taxon>Sordariomycetidae</taxon>
        <taxon>Sordariales</taxon>
        <taxon>Podosporaceae</taxon>
        <taxon>Triangularia</taxon>
    </lineage>
</organism>
<feature type="compositionally biased region" description="Acidic residues" evidence="1">
    <location>
        <begin position="99"/>
        <end position="110"/>
    </location>
</feature>